<evidence type="ECO:0000313" key="2">
    <source>
        <dbReference type="EMBL" id="SMS12877.1"/>
    </source>
</evidence>
<dbReference type="RefSeq" id="WP_231991794.1">
    <property type="nucleotide sequence ID" value="NZ_JALDAV010000003.1"/>
</dbReference>
<name>A0A1Y6JSG6_PSEVI</name>
<keyword evidence="1" id="KW-0812">Transmembrane</keyword>
<dbReference type="EMBL" id="LT855380">
    <property type="protein sequence ID" value="SMS12877.1"/>
    <property type="molecule type" value="Genomic_DNA"/>
</dbReference>
<protein>
    <submittedName>
        <fullName evidence="2">Uncharacterized protein</fullName>
    </submittedName>
</protein>
<proteinExistence type="predicted"/>
<evidence type="ECO:0000256" key="1">
    <source>
        <dbReference type="SAM" id="Phobius"/>
    </source>
</evidence>
<accession>A0A1Y6JSG6</accession>
<dbReference type="KEGG" id="pvd:CFBP1590__5291"/>
<gene>
    <name evidence="2" type="ORF">CFBP1590__5291</name>
</gene>
<organism evidence="2 3">
    <name type="scientific">Pseudomonas viridiflava</name>
    <name type="common">Phytomonas viridiflava</name>
    <dbReference type="NCBI Taxonomy" id="33069"/>
    <lineage>
        <taxon>Bacteria</taxon>
        <taxon>Pseudomonadati</taxon>
        <taxon>Pseudomonadota</taxon>
        <taxon>Gammaproteobacteria</taxon>
        <taxon>Pseudomonadales</taxon>
        <taxon>Pseudomonadaceae</taxon>
        <taxon>Pseudomonas</taxon>
    </lineage>
</organism>
<feature type="transmembrane region" description="Helical" evidence="1">
    <location>
        <begin position="48"/>
        <end position="67"/>
    </location>
</feature>
<dbReference type="GeneID" id="47766927"/>
<keyword evidence="1" id="KW-1133">Transmembrane helix</keyword>
<evidence type="ECO:0000313" key="3">
    <source>
        <dbReference type="Proteomes" id="UP000196842"/>
    </source>
</evidence>
<sequence length="176" mass="20042">MRVMDLKGDLVIVADSDVFGRPLGRCLGVALRRLWVGEDIMVSKKLKIFLTLLTAIVGVFVGSINSLKHRQASSFVVSNTGEYLVENVSARGLLVPFENLSYLRIADKRDSNAAFRSPLYLSNSLDMSSHEDEMIAGIVWLDFYKRDQHFVLRFPEWEPHWLNFFVSNTPYEVIGE</sequence>
<reference evidence="2 3" key="1">
    <citation type="submission" date="2017-05" db="EMBL/GenBank/DDBJ databases">
        <authorList>
            <person name="Song R."/>
            <person name="Chenine A.L."/>
            <person name="Ruprecht R.M."/>
        </authorList>
    </citation>
    <scope>NUCLEOTIDE SEQUENCE [LARGE SCALE GENOMIC DNA]</scope>
    <source>
        <strain evidence="2 3">CFBP 1590</strain>
    </source>
</reference>
<dbReference type="Proteomes" id="UP000196842">
    <property type="component" value="Chromosome I"/>
</dbReference>
<dbReference type="AlphaFoldDB" id="A0A1Y6JSG6"/>
<keyword evidence="1" id="KW-0472">Membrane</keyword>